<dbReference type="PANTHER" id="PTHR44019:SF8">
    <property type="entry name" value="POC1 CENTRIOLAR PROTEIN HOMOLOG"/>
    <property type="match status" value="1"/>
</dbReference>
<dbReference type="AlphaFoldDB" id="A0A6I6A8H0"/>
<feature type="repeat" description="WD" evidence="3">
    <location>
        <begin position="262"/>
        <end position="294"/>
    </location>
</feature>
<evidence type="ECO:0000256" key="4">
    <source>
        <dbReference type="SAM" id="MobiDB-lite"/>
    </source>
</evidence>
<dbReference type="SMART" id="SM00320">
    <property type="entry name" value="WD40"/>
    <property type="match status" value="4"/>
</dbReference>
<evidence type="ECO:0000313" key="5">
    <source>
        <dbReference type="EMBL" id="QGQ22328.1"/>
    </source>
</evidence>
<evidence type="ECO:0000256" key="3">
    <source>
        <dbReference type="PROSITE-ProRule" id="PRU00221"/>
    </source>
</evidence>
<dbReference type="KEGG" id="gim:F1728_06425"/>
<accession>A0A6I6A8H0</accession>
<organism evidence="5 6">
    <name type="scientific">Gimesia benthica</name>
    <dbReference type="NCBI Taxonomy" id="2608982"/>
    <lineage>
        <taxon>Bacteria</taxon>
        <taxon>Pseudomonadati</taxon>
        <taxon>Planctomycetota</taxon>
        <taxon>Planctomycetia</taxon>
        <taxon>Planctomycetales</taxon>
        <taxon>Planctomycetaceae</taxon>
        <taxon>Gimesia</taxon>
    </lineage>
</organism>
<evidence type="ECO:0000256" key="1">
    <source>
        <dbReference type="ARBA" id="ARBA00022574"/>
    </source>
</evidence>
<dbReference type="Proteomes" id="UP000427281">
    <property type="component" value="Chromosome"/>
</dbReference>
<evidence type="ECO:0000256" key="2">
    <source>
        <dbReference type="ARBA" id="ARBA00022737"/>
    </source>
</evidence>
<protein>
    <submittedName>
        <fullName evidence="5">Uncharacterized protein</fullName>
    </submittedName>
</protein>
<dbReference type="PROSITE" id="PS50294">
    <property type="entry name" value="WD_REPEATS_REGION"/>
    <property type="match status" value="1"/>
</dbReference>
<dbReference type="Gene3D" id="2.130.10.10">
    <property type="entry name" value="YVTN repeat-like/Quinoprotein amine dehydrogenase"/>
    <property type="match status" value="2"/>
</dbReference>
<dbReference type="InterPro" id="IPR001680">
    <property type="entry name" value="WD40_rpt"/>
</dbReference>
<keyword evidence="2" id="KW-0677">Repeat</keyword>
<feature type="region of interest" description="Disordered" evidence="4">
    <location>
        <begin position="136"/>
        <end position="186"/>
    </location>
</feature>
<sequence length="536" mass="58006">MSKMWFIIKNGIEVGPLSNRQLRELALTKRLLPSDVIRASDSVDVLRADSLNGLFQPDTKTSRPTPPPPPLPQSEPSTPRNPLFSVSPFMVAMIGLGLLTVSTVFAVIEHNSSPQTAIAIQQGDDVLDGEKDDEFIAGNNAVNTPPSVSDLQEQDSSKHQTKNSDTQNTAPKVANKRSRATGSEPYQLDGIENLTIQVHNDAISAEWLGRLWEERIEYESVAFSPDGEILAAAGALRHGLVHWEGVILLAEAATGRTIVAMRKVHDRPVISMAFSPDSQMLASGSNDGVVKIWKHDPPNEVSKMVFTHPISGLGRAPDRPERLFWTGNGTGLIATGGVDSSPPLYGSIVRWDSAGWNETYALRLEGRVTSAGLTRNNEIITASTYGIDMWNADTGKPAIFTTDSELLKRDEYPHGKGSNCLVSSSEDGAVIVARPFGGKRGQLNVYRNNSRLTTIRVGEEADRAVVSSTGNMVATYSHGSDVVIWDTATGAKLVTISGIRQYLSAMTFSPDDQMLAISLSGGDNVGRLLVLRVKQK</sequence>
<name>A0A6I6A8H0_9PLAN</name>
<reference evidence="5 6" key="1">
    <citation type="submission" date="2019-09" db="EMBL/GenBank/DDBJ databases">
        <title>Gimesia benthica sp. nov., a novel bacterium isolated from deep-sea water of the Northwest Indian Ocean.</title>
        <authorList>
            <person name="Dai X."/>
        </authorList>
    </citation>
    <scope>NUCLEOTIDE SEQUENCE [LARGE SCALE GENOMIC DNA]</scope>
    <source>
        <strain evidence="5 6">E7</strain>
    </source>
</reference>
<dbReference type="PROSITE" id="PS50082">
    <property type="entry name" value="WD_REPEATS_2"/>
    <property type="match status" value="1"/>
</dbReference>
<dbReference type="InterPro" id="IPR036322">
    <property type="entry name" value="WD40_repeat_dom_sf"/>
</dbReference>
<feature type="region of interest" description="Disordered" evidence="4">
    <location>
        <begin position="53"/>
        <end position="81"/>
    </location>
</feature>
<feature type="compositionally biased region" description="Pro residues" evidence="4">
    <location>
        <begin position="64"/>
        <end position="73"/>
    </location>
</feature>
<feature type="compositionally biased region" description="Polar residues" evidence="4">
    <location>
        <begin position="140"/>
        <end position="151"/>
    </location>
</feature>
<dbReference type="Pfam" id="PF00400">
    <property type="entry name" value="WD40"/>
    <property type="match status" value="1"/>
</dbReference>
<proteinExistence type="predicted"/>
<dbReference type="EMBL" id="CP043930">
    <property type="protein sequence ID" value="QGQ22328.1"/>
    <property type="molecule type" value="Genomic_DNA"/>
</dbReference>
<dbReference type="InterPro" id="IPR015943">
    <property type="entry name" value="WD40/YVTN_repeat-like_dom_sf"/>
</dbReference>
<keyword evidence="1 3" id="KW-0853">WD repeat</keyword>
<dbReference type="InterPro" id="IPR050505">
    <property type="entry name" value="WDR55/POC1"/>
</dbReference>
<gene>
    <name evidence="5" type="ORF">F1728_06425</name>
</gene>
<keyword evidence="6" id="KW-1185">Reference proteome</keyword>
<dbReference type="SUPFAM" id="SSF50978">
    <property type="entry name" value="WD40 repeat-like"/>
    <property type="match status" value="1"/>
</dbReference>
<dbReference type="PANTHER" id="PTHR44019">
    <property type="entry name" value="WD REPEAT-CONTAINING PROTEIN 55"/>
    <property type="match status" value="1"/>
</dbReference>
<evidence type="ECO:0000313" key="6">
    <source>
        <dbReference type="Proteomes" id="UP000427281"/>
    </source>
</evidence>